<evidence type="ECO:0000313" key="2">
    <source>
        <dbReference type="Proteomes" id="UP000199574"/>
    </source>
</evidence>
<proteinExistence type="predicted"/>
<reference evidence="1 2" key="1">
    <citation type="submission" date="2016-10" db="EMBL/GenBank/DDBJ databases">
        <authorList>
            <person name="Varghese N."/>
            <person name="Submissions S."/>
        </authorList>
    </citation>
    <scope>NUCLEOTIDE SEQUENCE [LARGE SCALE GENOMIC DNA]</scope>
    <source>
        <strain evidence="1 2">MAR_2009_60</strain>
    </source>
</reference>
<accession>A0ABY0UX88</accession>
<dbReference type="EMBL" id="LT629754">
    <property type="protein sequence ID" value="SDT32578.1"/>
    <property type="molecule type" value="Genomic_DNA"/>
</dbReference>
<gene>
    <name evidence="1" type="ORF">SAMN05192545_3403</name>
</gene>
<name>A0ABY0UX88_9FLAO</name>
<evidence type="ECO:0000313" key="1">
    <source>
        <dbReference type="EMBL" id="SDT32578.1"/>
    </source>
</evidence>
<dbReference type="Proteomes" id="UP000199574">
    <property type="component" value="Chromosome I"/>
</dbReference>
<organism evidence="1 2">
    <name type="scientific">Maribacter dokdonensis</name>
    <dbReference type="NCBI Taxonomy" id="320912"/>
    <lineage>
        <taxon>Bacteria</taxon>
        <taxon>Pseudomonadati</taxon>
        <taxon>Bacteroidota</taxon>
        <taxon>Flavobacteriia</taxon>
        <taxon>Flavobacteriales</taxon>
        <taxon>Flavobacteriaceae</taxon>
        <taxon>Maribacter</taxon>
    </lineage>
</organism>
<keyword evidence="2" id="KW-1185">Reference proteome</keyword>
<sequence>MAVPLKNFDFKMWGSSTWFVVVVKCLKSISALQLYISYFKDCFFAEDHIAFNIV</sequence>
<protein>
    <submittedName>
        <fullName evidence="1">Uncharacterized protein</fullName>
    </submittedName>
</protein>